<evidence type="ECO:0000313" key="2">
    <source>
        <dbReference type="EnsemblProtists" id="EKX32736"/>
    </source>
</evidence>
<dbReference type="GeneID" id="17289473"/>
<protein>
    <submittedName>
        <fullName evidence="1 2">Uncharacterized protein</fullName>
    </submittedName>
</protein>
<evidence type="ECO:0000313" key="3">
    <source>
        <dbReference type="Proteomes" id="UP000011087"/>
    </source>
</evidence>
<reference evidence="3" key="2">
    <citation type="submission" date="2012-11" db="EMBL/GenBank/DDBJ databases">
        <authorList>
            <person name="Kuo A."/>
            <person name="Curtis B.A."/>
            <person name="Tanifuji G."/>
            <person name="Burki F."/>
            <person name="Gruber A."/>
            <person name="Irimia M."/>
            <person name="Maruyama S."/>
            <person name="Arias M.C."/>
            <person name="Ball S.G."/>
            <person name="Gile G.H."/>
            <person name="Hirakawa Y."/>
            <person name="Hopkins J.F."/>
            <person name="Rensing S.A."/>
            <person name="Schmutz J."/>
            <person name="Symeonidi A."/>
            <person name="Elias M."/>
            <person name="Eveleigh R.J."/>
            <person name="Herman E.K."/>
            <person name="Klute M.J."/>
            <person name="Nakayama T."/>
            <person name="Obornik M."/>
            <person name="Reyes-Prieto A."/>
            <person name="Armbrust E.V."/>
            <person name="Aves S.J."/>
            <person name="Beiko R.G."/>
            <person name="Coutinho P."/>
            <person name="Dacks J.B."/>
            <person name="Durnford D.G."/>
            <person name="Fast N.M."/>
            <person name="Green B.R."/>
            <person name="Grisdale C."/>
            <person name="Hempe F."/>
            <person name="Henrissat B."/>
            <person name="Hoppner M.P."/>
            <person name="Ishida K.-I."/>
            <person name="Kim E."/>
            <person name="Koreny L."/>
            <person name="Kroth P.G."/>
            <person name="Liu Y."/>
            <person name="Malik S.-B."/>
            <person name="Maier U.G."/>
            <person name="McRose D."/>
            <person name="Mock T."/>
            <person name="Neilson J.A."/>
            <person name="Onodera N.T."/>
            <person name="Poole A.M."/>
            <person name="Pritham E.J."/>
            <person name="Richards T.A."/>
            <person name="Rocap G."/>
            <person name="Roy S.W."/>
            <person name="Sarai C."/>
            <person name="Schaack S."/>
            <person name="Shirato S."/>
            <person name="Slamovits C.H."/>
            <person name="Spencer D.F."/>
            <person name="Suzuki S."/>
            <person name="Worden A.Z."/>
            <person name="Zauner S."/>
            <person name="Barry K."/>
            <person name="Bell C."/>
            <person name="Bharti A.K."/>
            <person name="Crow J.A."/>
            <person name="Grimwood J."/>
            <person name="Kramer R."/>
            <person name="Lindquist E."/>
            <person name="Lucas S."/>
            <person name="Salamov A."/>
            <person name="McFadden G.I."/>
            <person name="Lane C.E."/>
            <person name="Keeling P.J."/>
            <person name="Gray M.W."/>
            <person name="Grigoriev I.V."/>
            <person name="Archibald J.M."/>
        </authorList>
    </citation>
    <scope>NUCLEOTIDE SEQUENCE</scope>
    <source>
        <strain evidence="3">CCMP2712</strain>
    </source>
</reference>
<dbReference type="Proteomes" id="UP000011087">
    <property type="component" value="Unassembled WGS sequence"/>
</dbReference>
<keyword evidence="3" id="KW-1185">Reference proteome</keyword>
<name>L1I8Z3_GUITC</name>
<dbReference type="RefSeq" id="XP_005819716.1">
    <property type="nucleotide sequence ID" value="XM_005819659.1"/>
</dbReference>
<gene>
    <name evidence="1" type="ORF">GUITHDRAFT_121090</name>
</gene>
<dbReference type="AlphaFoldDB" id="L1I8Z3"/>
<dbReference type="EnsemblProtists" id="EKX32736">
    <property type="protein sequence ID" value="EKX32736"/>
    <property type="gene ID" value="GUITHDRAFT_121090"/>
</dbReference>
<sequence length="93" mass="10531">MISPPLFALFSFTQQRDAVYPNVPGAYYWTEDNFYNGPMRGWGRDTQHEAGIPIDAKAVQPNSVYNDYGVPMIGAFAPVNTYVYEPNWHPDAI</sequence>
<reference evidence="1 3" key="1">
    <citation type="journal article" date="2012" name="Nature">
        <title>Algal genomes reveal evolutionary mosaicism and the fate of nucleomorphs.</title>
        <authorList>
            <consortium name="DOE Joint Genome Institute"/>
            <person name="Curtis B.A."/>
            <person name="Tanifuji G."/>
            <person name="Burki F."/>
            <person name="Gruber A."/>
            <person name="Irimia M."/>
            <person name="Maruyama S."/>
            <person name="Arias M.C."/>
            <person name="Ball S.G."/>
            <person name="Gile G.H."/>
            <person name="Hirakawa Y."/>
            <person name="Hopkins J.F."/>
            <person name="Kuo A."/>
            <person name="Rensing S.A."/>
            <person name="Schmutz J."/>
            <person name="Symeonidi A."/>
            <person name="Elias M."/>
            <person name="Eveleigh R.J."/>
            <person name="Herman E.K."/>
            <person name="Klute M.J."/>
            <person name="Nakayama T."/>
            <person name="Obornik M."/>
            <person name="Reyes-Prieto A."/>
            <person name="Armbrust E.V."/>
            <person name="Aves S.J."/>
            <person name="Beiko R.G."/>
            <person name="Coutinho P."/>
            <person name="Dacks J.B."/>
            <person name="Durnford D.G."/>
            <person name="Fast N.M."/>
            <person name="Green B.R."/>
            <person name="Grisdale C.J."/>
            <person name="Hempel F."/>
            <person name="Henrissat B."/>
            <person name="Hoppner M.P."/>
            <person name="Ishida K."/>
            <person name="Kim E."/>
            <person name="Koreny L."/>
            <person name="Kroth P.G."/>
            <person name="Liu Y."/>
            <person name="Malik S.B."/>
            <person name="Maier U.G."/>
            <person name="McRose D."/>
            <person name="Mock T."/>
            <person name="Neilson J.A."/>
            <person name="Onodera N.T."/>
            <person name="Poole A.M."/>
            <person name="Pritham E.J."/>
            <person name="Richards T.A."/>
            <person name="Rocap G."/>
            <person name="Roy S.W."/>
            <person name="Sarai C."/>
            <person name="Schaack S."/>
            <person name="Shirato S."/>
            <person name="Slamovits C.H."/>
            <person name="Spencer D.F."/>
            <person name="Suzuki S."/>
            <person name="Worden A.Z."/>
            <person name="Zauner S."/>
            <person name="Barry K."/>
            <person name="Bell C."/>
            <person name="Bharti A.K."/>
            <person name="Crow J.A."/>
            <person name="Grimwood J."/>
            <person name="Kramer R."/>
            <person name="Lindquist E."/>
            <person name="Lucas S."/>
            <person name="Salamov A."/>
            <person name="McFadden G.I."/>
            <person name="Lane C.E."/>
            <person name="Keeling P.J."/>
            <person name="Gray M.W."/>
            <person name="Grigoriev I.V."/>
            <person name="Archibald J.M."/>
        </authorList>
    </citation>
    <scope>NUCLEOTIDE SEQUENCE</scope>
    <source>
        <strain evidence="1 3">CCMP2712</strain>
    </source>
</reference>
<evidence type="ECO:0000313" key="1">
    <source>
        <dbReference type="EMBL" id="EKX32736.1"/>
    </source>
</evidence>
<dbReference type="KEGG" id="gtt:GUITHDRAFT_121090"/>
<accession>L1I8Z3</accession>
<dbReference type="HOGENOM" id="CLU_2404212_0_0_1"/>
<organism evidence="1">
    <name type="scientific">Guillardia theta (strain CCMP2712)</name>
    <name type="common">Cryptophyte</name>
    <dbReference type="NCBI Taxonomy" id="905079"/>
    <lineage>
        <taxon>Eukaryota</taxon>
        <taxon>Cryptophyceae</taxon>
        <taxon>Pyrenomonadales</taxon>
        <taxon>Geminigeraceae</taxon>
        <taxon>Guillardia</taxon>
    </lineage>
</organism>
<reference evidence="2" key="3">
    <citation type="submission" date="2016-03" db="UniProtKB">
        <authorList>
            <consortium name="EnsemblProtists"/>
        </authorList>
    </citation>
    <scope>IDENTIFICATION</scope>
</reference>
<dbReference type="PaxDb" id="55529-EKX32736"/>
<dbReference type="EMBL" id="JH993174">
    <property type="protein sequence ID" value="EKX32736.1"/>
    <property type="molecule type" value="Genomic_DNA"/>
</dbReference>
<proteinExistence type="predicted"/>